<evidence type="ECO:0000256" key="6">
    <source>
        <dbReference type="ARBA" id="ARBA00023134"/>
    </source>
</evidence>
<dbReference type="GO" id="GO:0031564">
    <property type="term" value="P:transcription antitermination"/>
    <property type="evidence" value="ECO:0007669"/>
    <property type="project" value="InterPro"/>
</dbReference>
<dbReference type="InterPro" id="IPR027417">
    <property type="entry name" value="P-loop_NTPase"/>
</dbReference>
<evidence type="ECO:0000256" key="1">
    <source>
        <dbReference type="ARBA" id="ARBA00022472"/>
    </source>
</evidence>
<reference evidence="11" key="1">
    <citation type="journal article" date="2020" name="mSystems">
        <title>Genome- and Community-Level Interaction Insights into Carbon Utilization and Element Cycling Functions of Hydrothermarchaeota in Hydrothermal Sediment.</title>
        <authorList>
            <person name="Zhou Z."/>
            <person name="Liu Y."/>
            <person name="Xu W."/>
            <person name="Pan J."/>
            <person name="Luo Z.H."/>
            <person name="Li M."/>
        </authorList>
    </citation>
    <scope>NUCLEOTIDE SEQUENCE [LARGE SCALE GENOMIC DNA]</scope>
    <source>
        <strain evidence="11">SpSt-751</strain>
    </source>
</reference>
<evidence type="ECO:0000256" key="4">
    <source>
        <dbReference type="ARBA" id="ARBA00022884"/>
    </source>
</evidence>
<gene>
    <name evidence="11" type="ORF">ENV35_02465</name>
</gene>
<keyword evidence="2" id="KW-0963">Cytoplasm</keyword>
<evidence type="ECO:0000256" key="2">
    <source>
        <dbReference type="ARBA" id="ARBA00022490"/>
    </source>
</evidence>
<dbReference type="GO" id="GO:0003723">
    <property type="term" value="F:RNA binding"/>
    <property type="evidence" value="ECO:0007669"/>
    <property type="project" value="UniProtKB-UniRule"/>
</dbReference>
<dbReference type="PROSITE" id="PS50084">
    <property type="entry name" value="KH_TYPE_1"/>
    <property type="match status" value="1"/>
</dbReference>
<keyword evidence="6" id="KW-0342">GTP-binding</keyword>
<dbReference type="Gene3D" id="3.30.300.20">
    <property type="match status" value="1"/>
</dbReference>
<evidence type="ECO:0000256" key="8">
    <source>
        <dbReference type="PROSITE-ProRule" id="PRU00117"/>
    </source>
</evidence>
<evidence type="ECO:0000256" key="3">
    <source>
        <dbReference type="ARBA" id="ARBA00022741"/>
    </source>
</evidence>
<keyword evidence="7" id="KW-0804">Transcription</keyword>
<dbReference type="Gene3D" id="3.40.50.300">
    <property type="entry name" value="P-loop containing nucleotide triphosphate hydrolases"/>
    <property type="match status" value="1"/>
</dbReference>
<dbReference type="EMBL" id="DTGA01000057">
    <property type="protein sequence ID" value="HGB30725.1"/>
    <property type="molecule type" value="Genomic_DNA"/>
</dbReference>
<dbReference type="InterPro" id="IPR006073">
    <property type="entry name" value="GTP-bd"/>
</dbReference>
<organism evidence="11">
    <name type="scientific">Dictyoglomus turgidum</name>
    <dbReference type="NCBI Taxonomy" id="513050"/>
    <lineage>
        <taxon>Bacteria</taxon>
        <taxon>Pseudomonadati</taxon>
        <taxon>Dictyoglomota</taxon>
        <taxon>Dictyoglomia</taxon>
        <taxon>Dictyoglomales</taxon>
        <taxon>Dictyoglomaceae</taxon>
        <taxon>Dictyoglomus</taxon>
    </lineage>
</organism>
<dbReference type="AlphaFoldDB" id="A0A7C3WLW6"/>
<dbReference type="Pfam" id="PF01926">
    <property type="entry name" value="MMR_HSR1"/>
    <property type="match status" value="1"/>
</dbReference>
<evidence type="ECO:0000313" key="11">
    <source>
        <dbReference type="EMBL" id="HGB30725.1"/>
    </source>
</evidence>
<dbReference type="InterPro" id="IPR015946">
    <property type="entry name" value="KH_dom-like_a/b"/>
</dbReference>
<comment type="caution">
    <text evidence="11">The sequence shown here is derived from an EMBL/GenBank/DDBJ whole genome shotgun (WGS) entry which is preliminary data.</text>
</comment>
<evidence type="ECO:0000256" key="7">
    <source>
        <dbReference type="ARBA" id="ARBA00023163"/>
    </source>
</evidence>
<keyword evidence="1" id="KW-0806">Transcription termination</keyword>
<dbReference type="Pfam" id="PF26594">
    <property type="entry name" value="KH_NusA_2nd"/>
    <property type="match status" value="1"/>
</dbReference>
<feature type="domain" description="G" evidence="9">
    <location>
        <begin position="105"/>
        <end position="212"/>
    </location>
</feature>
<dbReference type="SUPFAM" id="SSF52540">
    <property type="entry name" value="P-loop containing nucleoside triphosphate hydrolases"/>
    <property type="match status" value="1"/>
</dbReference>
<accession>A0A7C3WLW6</accession>
<keyword evidence="3" id="KW-0547">Nucleotide-binding</keyword>
<evidence type="ECO:0000259" key="10">
    <source>
        <dbReference type="Pfam" id="PF26594"/>
    </source>
</evidence>
<dbReference type="GO" id="GO:0006353">
    <property type="term" value="P:DNA-templated transcription termination"/>
    <property type="evidence" value="ECO:0007669"/>
    <property type="project" value="UniProtKB-KW"/>
</dbReference>
<sequence length="832" mass="96580">MGYFRKKITESEFAKALTSCTETARKAYNLTCEYQREVESILKELNTSLDEKISPLLNSKDAEHFDFHGFLKNMVAKLQKQSNNRLKHLKDAIETKSKHLEDFTITLFGRTKAGKSTIRESLTKSGDGSTIGLGYLHTTKEVGDYKWKGLRILDTPGIEGYGGEKEAEKAFEVIDQTDIVIFLTTDESQQPGEFGEMEKLLKINKPFFVVLNVKDKLTDPAYLQRFFNRKARLFDSNIIEEHKQRVNNETRSIGIYNINIVPISALASCIAQFVERGFTYQNREDFLNSIKHEQIRPIIKWFLENLTTEDTRSLWQLSNIDEVYEQIANEVNIRGRQRRVLTFLGSTINYIDIMMKILWNDQSFIRAQAIFMIEKQWELECFFDGLDFKGSLEKLMSGKLTEGKAKFLKWKLNRYVKRVQGKISAEDSAFVKERIGDLRNLVSLIEKRDKKIFDLIRIFEKYLPRRKGFVEECEEKIETKCRELFHSVKEWVPDFVDEYLDQDNAQSVLKRRFNKEKERIEKEMKALIDEIVSDLKAKLHEFSQQYQYDIGTIKIEPSDIGDFRKGQMGEKLEWAGVALISISDIAFYISEGIAAENFWNPVGWIAAGAGIAIGFLSWLFSDDEDIEWLKAKKNAKKRLWDNIDKWELKTRGAYKIWFYKNITTKGRKEMFEKVSTYINGLFAVADDLKKYALQLRELQNQVNKELFTWLLQLEGVKCSEKDILSIAREQGKTTKIMVPDNWYIDGRIKTNLDKLYGEHILLFNDSNDIRERVARALYPAKLSLNQIEIIEDNGQKIAKIKVTDKEKGLCIGKNGVNIRLASQVCGVKIEIV</sequence>
<dbReference type="SUPFAM" id="SSF54814">
    <property type="entry name" value="Prokaryotic type KH domain (KH-domain type II)"/>
    <property type="match status" value="1"/>
</dbReference>
<name>A0A7C3WLW6_9BACT</name>
<keyword evidence="4 8" id="KW-0694">RNA-binding</keyword>
<dbReference type="PANTHER" id="PTHR22648">
    <property type="entry name" value="TRANSCRIPTION TERMINATION FACTOR NUSA"/>
    <property type="match status" value="1"/>
</dbReference>
<dbReference type="InterPro" id="IPR009019">
    <property type="entry name" value="KH_sf_prok-type"/>
</dbReference>
<evidence type="ECO:0000259" key="9">
    <source>
        <dbReference type="Pfam" id="PF01926"/>
    </source>
</evidence>
<dbReference type="PANTHER" id="PTHR22648:SF0">
    <property type="entry name" value="TRANSCRIPTION TERMINATION_ANTITERMINATION PROTEIN NUSA"/>
    <property type="match status" value="1"/>
</dbReference>
<feature type="domain" description="NusA-like second KH" evidence="10">
    <location>
        <begin position="771"/>
        <end position="831"/>
    </location>
</feature>
<proteinExistence type="predicted"/>
<dbReference type="InterPro" id="IPR058582">
    <property type="entry name" value="KH_NusA_2nd"/>
</dbReference>
<keyword evidence="5" id="KW-0805">Transcription regulation</keyword>
<dbReference type="GO" id="GO:0005829">
    <property type="term" value="C:cytosol"/>
    <property type="evidence" value="ECO:0007669"/>
    <property type="project" value="TreeGrafter"/>
</dbReference>
<protein>
    <submittedName>
        <fullName evidence="11">Uncharacterized protein</fullName>
    </submittedName>
</protein>
<dbReference type="InterPro" id="IPR030842">
    <property type="entry name" value="TF_NusA_bacterial"/>
</dbReference>
<evidence type="ECO:0000256" key="5">
    <source>
        <dbReference type="ARBA" id="ARBA00023015"/>
    </source>
</evidence>
<dbReference type="GO" id="GO:0005525">
    <property type="term" value="F:GTP binding"/>
    <property type="evidence" value="ECO:0007669"/>
    <property type="project" value="UniProtKB-KW"/>
</dbReference>